<sequence>MNISHWNIELICRTDSFLSVQFDVDFEDATIGGVVYKIFAHGQQPNYYLVDKMPNINFASLMQNSTYNLSVIVYGKDMEMVARSQDYQFSTLSKNYIPGSARNITLHDIKIDKSNPKKVKALLKWEPSEDRNCQFEIESTTGGESTVNTQRKGSAAELFTSEIKNISMGGTLDVRIRGKRMGGWYMQGSRVEKTFKIPSCFEFYNDNLTICEPEKPQDLQLELNYPLFRTPSMVISWTKSRLPPDFYELMVSISVQGSPISTSKLRIDGDVNSTIMRDFGKGGSEIEVTLEAHSGGGVSKTTIVQLMPRVELEDKDMVVIALFAIAVSLSLFLPTLVFAVYLINEKAKSNAEKNQQSICKDERINVAEWLEKKSNDLY</sequence>
<gene>
    <name evidence="2" type="ORF">HERILL_LOCUS11361</name>
</gene>
<evidence type="ECO:0000313" key="2">
    <source>
        <dbReference type="EMBL" id="CAD7088766.1"/>
    </source>
</evidence>
<organism evidence="2 3">
    <name type="scientific">Hermetia illucens</name>
    <name type="common">Black soldier fly</name>
    <dbReference type="NCBI Taxonomy" id="343691"/>
    <lineage>
        <taxon>Eukaryota</taxon>
        <taxon>Metazoa</taxon>
        <taxon>Ecdysozoa</taxon>
        <taxon>Arthropoda</taxon>
        <taxon>Hexapoda</taxon>
        <taxon>Insecta</taxon>
        <taxon>Pterygota</taxon>
        <taxon>Neoptera</taxon>
        <taxon>Endopterygota</taxon>
        <taxon>Diptera</taxon>
        <taxon>Brachycera</taxon>
        <taxon>Stratiomyomorpha</taxon>
        <taxon>Stratiomyidae</taxon>
        <taxon>Hermetiinae</taxon>
        <taxon>Hermetia</taxon>
    </lineage>
</organism>
<proteinExistence type="predicted"/>
<accession>A0A7R8UYD7</accession>
<dbReference type="Proteomes" id="UP000594454">
    <property type="component" value="Chromosome 4"/>
</dbReference>
<dbReference type="EMBL" id="LR899012">
    <property type="protein sequence ID" value="CAD7088766.1"/>
    <property type="molecule type" value="Genomic_DNA"/>
</dbReference>
<keyword evidence="1" id="KW-1133">Transmembrane helix</keyword>
<name>A0A7R8UYD7_HERIL</name>
<evidence type="ECO:0000313" key="3">
    <source>
        <dbReference type="Proteomes" id="UP000594454"/>
    </source>
</evidence>
<evidence type="ECO:0000256" key="1">
    <source>
        <dbReference type="SAM" id="Phobius"/>
    </source>
</evidence>
<dbReference type="AlphaFoldDB" id="A0A7R8UYD7"/>
<protein>
    <submittedName>
        <fullName evidence="2">Uncharacterized protein</fullName>
    </submittedName>
</protein>
<keyword evidence="3" id="KW-1185">Reference proteome</keyword>
<keyword evidence="1" id="KW-0812">Transmembrane</keyword>
<dbReference type="InParanoid" id="A0A7R8UYD7"/>
<feature type="transmembrane region" description="Helical" evidence="1">
    <location>
        <begin position="317"/>
        <end position="343"/>
    </location>
</feature>
<keyword evidence="1" id="KW-0472">Membrane</keyword>
<reference evidence="2 3" key="1">
    <citation type="submission" date="2020-11" db="EMBL/GenBank/DDBJ databases">
        <authorList>
            <person name="Wallbank WR R."/>
            <person name="Pardo Diaz C."/>
            <person name="Kozak K."/>
            <person name="Martin S."/>
            <person name="Jiggins C."/>
            <person name="Moest M."/>
            <person name="Warren A I."/>
            <person name="Generalovic N T."/>
            <person name="Byers J.R.P. K."/>
            <person name="Montejo-Kovacevich G."/>
            <person name="Yen C E."/>
        </authorList>
    </citation>
    <scope>NUCLEOTIDE SEQUENCE [LARGE SCALE GENOMIC DNA]</scope>
</reference>